<proteinExistence type="predicted"/>
<dbReference type="EMBL" id="JACEIK010011055">
    <property type="protein sequence ID" value="MCE3215423.1"/>
    <property type="molecule type" value="Genomic_DNA"/>
</dbReference>
<keyword evidence="2" id="KW-1185">Reference proteome</keyword>
<reference evidence="1 2" key="1">
    <citation type="journal article" date="2021" name="BMC Genomics">
        <title>Datura genome reveals duplications of psychoactive alkaloid biosynthetic genes and high mutation rate following tissue culture.</title>
        <authorList>
            <person name="Rajewski A."/>
            <person name="Carter-House D."/>
            <person name="Stajich J."/>
            <person name="Litt A."/>
        </authorList>
    </citation>
    <scope>NUCLEOTIDE SEQUENCE [LARGE SCALE GENOMIC DNA]</scope>
    <source>
        <strain evidence="1">AR-01</strain>
    </source>
</reference>
<protein>
    <submittedName>
        <fullName evidence="1">Uncharacterized protein</fullName>
    </submittedName>
</protein>
<name>A0ABS8WW37_DATST</name>
<gene>
    <name evidence="1" type="ORF">HAX54_002337</name>
</gene>
<sequence>MDRLGAAPGIAPFELHIKPQVVLLWLQRASGCAGVASASRCWPRWCSQCSAKCQAPPARRYGAKVVEEHGLKWFNAQTKATYALENWIDEGHLALEFPTIHDNLTL</sequence>
<comment type="caution">
    <text evidence="1">The sequence shown here is derived from an EMBL/GenBank/DDBJ whole genome shotgun (WGS) entry which is preliminary data.</text>
</comment>
<organism evidence="1 2">
    <name type="scientific">Datura stramonium</name>
    <name type="common">Jimsonweed</name>
    <name type="synonym">Common thornapple</name>
    <dbReference type="NCBI Taxonomy" id="4076"/>
    <lineage>
        <taxon>Eukaryota</taxon>
        <taxon>Viridiplantae</taxon>
        <taxon>Streptophyta</taxon>
        <taxon>Embryophyta</taxon>
        <taxon>Tracheophyta</taxon>
        <taxon>Spermatophyta</taxon>
        <taxon>Magnoliopsida</taxon>
        <taxon>eudicotyledons</taxon>
        <taxon>Gunneridae</taxon>
        <taxon>Pentapetalae</taxon>
        <taxon>asterids</taxon>
        <taxon>lamiids</taxon>
        <taxon>Solanales</taxon>
        <taxon>Solanaceae</taxon>
        <taxon>Solanoideae</taxon>
        <taxon>Datureae</taxon>
        <taxon>Datura</taxon>
    </lineage>
</organism>
<evidence type="ECO:0000313" key="1">
    <source>
        <dbReference type="EMBL" id="MCE3215423.1"/>
    </source>
</evidence>
<dbReference type="Proteomes" id="UP000823775">
    <property type="component" value="Unassembled WGS sequence"/>
</dbReference>
<feature type="non-terminal residue" evidence="1">
    <location>
        <position position="106"/>
    </location>
</feature>
<evidence type="ECO:0000313" key="2">
    <source>
        <dbReference type="Proteomes" id="UP000823775"/>
    </source>
</evidence>
<accession>A0ABS8WW37</accession>